<dbReference type="eggNOG" id="ENOG502TD2B">
    <property type="taxonomic scope" value="Eukaryota"/>
</dbReference>
<reference evidence="1" key="3">
    <citation type="journal article" date="2013" name="Nucleic Acids Res.">
        <title>The genome of Anopheles darlingi, the main neotropical malaria vector.</title>
        <authorList>
            <person name="Marinotti O."/>
            <person name="Cerqueira G.C."/>
            <person name="de Almeida L.G."/>
            <person name="Ferro M.I."/>
            <person name="Loreto E.L."/>
            <person name="Zaha A."/>
            <person name="Teixeira S.M."/>
            <person name="Wespiser A.R."/>
            <person name="Almeida E Silva A."/>
            <person name="Schlindwein A.D."/>
            <person name="Pacheco A.C."/>
            <person name="Silva A.L."/>
            <person name="Graveley B.R."/>
            <person name="Walenz B.P."/>
            <person name="Lima Bde A."/>
            <person name="Ribeiro C.A."/>
            <person name="Nunes-Silva C.G."/>
            <person name="de Carvalho C.R."/>
            <person name="Soares C.M."/>
            <person name="de Menezes C.B."/>
            <person name="Matiolli C."/>
            <person name="Caffrey D."/>
            <person name="Araujo D.A."/>
            <person name="de Oliveira D.M."/>
            <person name="Golenbock D."/>
            <person name="Grisard E.C."/>
            <person name="Fantinatti-Garboggini F."/>
            <person name="de Carvalho F.M."/>
            <person name="Barcellos F.G."/>
            <person name="Prosdocimi F."/>
            <person name="May G."/>
            <person name="Azevedo Junior G.M."/>
            <person name="Guimaraes G.M."/>
            <person name="Goldman G.H."/>
            <person name="Padilha I.Q."/>
            <person name="Batista Jda S."/>
            <person name="Ferro J.A."/>
            <person name="Ribeiro J.M."/>
            <person name="Fietto J.L."/>
            <person name="Dabbas K.M."/>
            <person name="Cerdeira L."/>
            <person name="Agnez-Lima L.F."/>
            <person name="Brocchi M."/>
            <person name="de Carvalho M.O."/>
            <person name="Teixeira Mde M."/>
            <person name="Diniz Maia Mde M."/>
            <person name="Goldman M.H."/>
            <person name="Cruz Schneider M.P."/>
            <person name="Felipe M.S."/>
            <person name="Hungria M."/>
            <person name="Nicolas M.F."/>
            <person name="Pereira M."/>
            <person name="Montes M.A."/>
            <person name="Cantao M.E."/>
            <person name="Vincentz M."/>
            <person name="Rafael M.S."/>
            <person name="Silverman N."/>
            <person name="Stoco P.H."/>
            <person name="Souza R.C."/>
            <person name="Vicentini R."/>
            <person name="Gazzinelli R.T."/>
            <person name="Neves Rde O."/>
            <person name="Silva R."/>
            <person name="Astolfi-Filho S."/>
            <person name="Maciel T.E."/>
            <person name="Urmenyi T.P."/>
            <person name="Tadei W.P."/>
            <person name="Camargo E.P."/>
            <person name="de Vasconcelos A.T."/>
        </authorList>
    </citation>
    <scope>NUCLEOTIDE SEQUENCE</scope>
</reference>
<organism evidence="1">
    <name type="scientific">Anopheles darlingi</name>
    <name type="common">Mosquito</name>
    <dbReference type="NCBI Taxonomy" id="43151"/>
    <lineage>
        <taxon>Eukaryota</taxon>
        <taxon>Metazoa</taxon>
        <taxon>Ecdysozoa</taxon>
        <taxon>Arthropoda</taxon>
        <taxon>Hexapoda</taxon>
        <taxon>Insecta</taxon>
        <taxon>Pterygota</taxon>
        <taxon>Neoptera</taxon>
        <taxon>Endopterygota</taxon>
        <taxon>Diptera</taxon>
        <taxon>Nematocera</taxon>
        <taxon>Culicoidea</taxon>
        <taxon>Culicidae</taxon>
        <taxon>Anophelinae</taxon>
        <taxon>Anopheles</taxon>
    </lineage>
</organism>
<protein>
    <submittedName>
        <fullName evidence="1 2">Uncharacterized protein</fullName>
    </submittedName>
</protein>
<evidence type="ECO:0000313" key="1">
    <source>
        <dbReference type="EMBL" id="ETN60226.1"/>
    </source>
</evidence>
<keyword evidence="3" id="KW-1185">Reference proteome</keyword>
<reference evidence="2" key="4">
    <citation type="submission" date="2015-06" db="UniProtKB">
        <authorList>
            <consortium name="EnsemblMetazoa"/>
        </authorList>
    </citation>
    <scope>IDENTIFICATION</scope>
</reference>
<gene>
    <name evidence="1" type="ORF">AND_008195</name>
</gene>
<evidence type="ECO:0000313" key="2">
    <source>
        <dbReference type="EnsemblMetazoa" id="ADAC008195-PA"/>
    </source>
</evidence>
<accession>W5J8D7</accession>
<dbReference type="VEuPathDB" id="VectorBase:ADAC008195"/>
<name>W5J8D7_ANODA</name>
<dbReference type="OMA" id="IPLKGMN"/>
<evidence type="ECO:0000313" key="3">
    <source>
        <dbReference type="Proteomes" id="UP000000673"/>
    </source>
</evidence>
<sequence length="315" mass="36109">MAELELFTQFIEQNRSTNRQIQRAFPGLTQERFAEICSLPGAPEAAQQSIATSVSALRSGTNEEPNGTALEDIFNGVIAHLESFTSLEQYVWLVRMVVAAELIRRLPQRTTNVRRKLRWKVESIPLDKFSHSPACIHLVTKALVEDIPLEGLNLEHAIDQLSVSLSQLQRYVAVALVFVGLDAILKPQPKVDEPYQVHTVDTFLGYLEVLNLRNLSIQRNDLQSLYNLLRLLGLYQNMVIMRAYDKDELEREHKQYAESFRVRPEQRNIFWEWLKKSSALVTCINSDDPVDNLILADLFEIDMLPLFDDIIEDTS</sequence>
<dbReference type="AlphaFoldDB" id="W5J8D7"/>
<proteinExistence type="predicted"/>
<dbReference type="EMBL" id="ADMH02001962">
    <property type="protein sequence ID" value="ETN60226.1"/>
    <property type="molecule type" value="Genomic_DNA"/>
</dbReference>
<dbReference type="Proteomes" id="UP000000673">
    <property type="component" value="Unassembled WGS sequence"/>
</dbReference>
<dbReference type="HOGENOM" id="CLU_883446_0_0_1"/>
<reference evidence="1" key="2">
    <citation type="submission" date="2010-05" db="EMBL/GenBank/DDBJ databases">
        <authorList>
            <person name="Almeida L.G."/>
            <person name="Nicolas M.F."/>
            <person name="Souza R.C."/>
            <person name="Vasconcelos A.T.R."/>
        </authorList>
    </citation>
    <scope>NUCLEOTIDE SEQUENCE</scope>
</reference>
<reference evidence="1 3" key="1">
    <citation type="journal article" date="2010" name="BMC Genomics">
        <title>Combination of measures distinguishes pre-miRNAs from other stem-loops in the genome of the newly sequenced Anopheles darlingi.</title>
        <authorList>
            <person name="Mendes N.D."/>
            <person name="Freitas A.T."/>
            <person name="Vasconcelos A.T."/>
            <person name="Sagot M.F."/>
        </authorList>
    </citation>
    <scope>NUCLEOTIDE SEQUENCE</scope>
</reference>
<dbReference type="VEuPathDB" id="VectorBase:ADAR2_009229"/>
<dbReference type="PROSITE" id="PS51450">
    <property type="entry name" value="LRR"/>
    <property type="match status" value="1"/>
</dbReference>
<dbReference type="EnsemblMetazoa" id="ADAC008195-RA">
    <property type="protein sequence ID" value="ADAC008195-PA"/>
    <property type="gene ID" value="ADAC008195"/>
</dbReference>
<dbReference type="InterPro" id="IPR001611">
    <property type="entry name" value="Leu-rich_rpt"/>
</dbReference>